<dbReference type="EC" id="2.7.13.3" evidence="3"/>
<proteinExistence type="inferred from homology"/>
<dbReference type="EMBL" id="JADEXQ010000096">
    <property type="protein sequence ID" value="MBE9032258.1"/>
    <property type="molecule type" value="Genomic_DNA"/>
</dbReference>
<dbReference type="InterPro" id="IPR003018">
    <property type="entry name" value="GAF"/>
</dbReference>
<organism evidence="12 13">
    <name type="scientific">Romeriopsis navalis LEGE 11480</name>
    <dbReference type="NCBI Taxonomy" id="2777977"/>
    <lineage>
        <taxon>Bacteria</taxon>
        <taxon>Bacillati</taxon>
        <taxon>Cyanobacteriota</taxon>
        <taxon>Cyanophyceae</taxon>
        <taxon>Leptolyngbyales</taxon>
        <taxon>Leptolyngbyaceae</taxon>
        <taxon>Romeriopsis</taxon>
        <taxon>Romeriopsis navalis</taxon>
    </lineage>
</organism>
<dbReference type="Gene3D" id="3.30.565.10">
    <property type="entry name" value="Histidine kinase-like ATPase, C-terminal domain"/>
    <property type="match status" value="1"/>
</dbReference>
<evidence type="ECO:0000256" key="5">
    <source>
        <dbReference type="ARBA" id="ARBA00022679"/>
    </source>
</evidence>
<evidence type="ECO:0000256" key="1">
    <source>
        <dbReference type="ARBA" id="ARBA00000085"/>
    </source>
</evidence>
<dbReference type="InterPro" id="IPR003594">
    <property type="entry name" value="HATPase_dom"/>
</dbReference>
<evidence type="ECO:0000256" key="8">
    <source>
        <dbReference type="ARBA" id="ARBA00022840"/>
    </source>
</evidence>
<dbReference type="PRINTS" id="PR00344">
    <property type="entry name" value="BCTRLSENSOR"/>
</dbReference>
<dbReference type="PROSITE" id="PS50109">
    <property type="entry name" value="HIS_KIN"/>
    <property type="match status" value="1"/>
</dbReference>
<evidence type="ECO:0000259" key="10">
    <source>
        <dbReference type="PROSITE" id="PS50046"/>
    </source>
</evidence>
<keyword evidence="5" id="KW-0808">Transferase</keyword>
<evidence type="ECO:0000313" key="12">
    <source>
        <dbReference type="EMBL" id="MBE9032258.1"/>
    </source>
</evidence>
<keyword evidence="6" id="KW-0547">Nucleotide-binding</keyword>
<gene>
    <name evidence="12" type="ORF">IQ266_21185</name>
</gene>
<keyword evidence="13" id="KW-1185">Reference proteome</keyword>
<feature type="domain" description="Histidine kinase" evidence="11">
    <location>
        <begin position="411"/>
        <end position="665"/>
    </location>
</feature>
<evidence type="ECO:0000256" key="9">
    <source>
        <dbReference type="ARBA" id="ARBA00023012"/>
    </source>
</evidence>
<dbReference type="Gene3D" id="3.30.450.40">
    <property type="match status" value="2"/>
</dbReference>
<dbReference type="Proteomes" id="UP000625316">
    <property type="component" value="Unassembled WGS sequence"/>
</dbReference>
<dbReference type="InterPro" id="IPR003661">
    <property type="entry name" value="HisK_dim/P_dom"/>
</dbReference>
<reference evidence="12" key="1">
    <citation type="submission" date="2020-10" db="EMBL/GenBank/DDBJ databases">
        <authorList>
            <person name="Castelo-Branco R."/>
            <person name="Eusebio N."/>
            <person name="Adriana R."/>
            <person name="Vieira A."/>
            <person name="Brugerolle De Fraissinette N."/>
            <person name="Rezende De Castro R."/>
            <person name="Schneider M.P."/>
            <person name="Vasconcelos V."/>
            <person name="Leao P.N."/>
        </authorList>
    </citation>
    <scope>NUCLEOTIDE SEQUENCE</scope>
    <source>
        <strain evidence="12">LEGE 11480</strain>
    </source>
</reference>
<dbReference type="GO" id="GO:0000155">
    <property type="term" value="F:phosphorelay sensor kinase activity"/>
    <property type="evidence" value="ECO:0007669"/>
    <property type="project" value="InterPro"/>
</dbReference>
<dbReference type="PROSITE" id="PS50046">
    <property type="entry name" value="PHYTOCHROME_2"/>
    <property type="match status" value="2"/>
</dbReference>
<keyword evidence="4" id="KW-0597">Phosphoprotein</keyword>
<dbReference type="GO" id="GO:0005524">
    <property type="term" value="F:ATP binding"/>
    <property type="evidence" value="ECO:0007669"/>
    <property type="project" value="UniProtKB-KW"/>
</dbReference>
<dbReference type="Pfam" id="PF01590">
    <property type="entry name" value="GAF"/>
    <property type="match status" value="2"/>
</dbReference>
<dbReference type="InterPro" id="IPR029016">
    <property type="entry name" value="GAF-like_dom_sf"/>
</dbReference>
<dbReference type="SMART" id="SM00065">
    <property type="entry name" value="GAF"/>
    <property type="match status" value="2"/>
</dbReference>
<dbReference type="SMART" id="SM00387">
    <property type="entry name" value="HATPase_c"/>
    <property type="match status" value="1"/>
</dbReference>
<evidence type="ECO:0000259" key="11">
    <source>
        <dbReference type="PROSITE" id="PS50109"/>
    </source>
</evidence>
<evidence type="ECO:0000256" key="7">
    <source>
        <dbReference type="ARBA" id="ARBA00022777"/>
    </source>
</evidence>
<keyword evidence="9" id="KW-0902">Two-component regulatory system</keyword>
<evidence type="ECO:0000256" key="2">
    <source>
        <dbReference type="ARBA" id="ARBA00006402"/>
    </source>
</evidence>
<feature type="domain" description="Phytochrome chromophore attachment site" evidence="10">
    <location>
        <begin position="223"/>
        <end position="361"/>
    </location>
</feature>
<dbReference type="AlphaFoldDB" id="A0A928VR54"/>
<dbReference type="SUPFAM" id="SSF55874">
    <property type="entry name" value="ATPase domain of HSP90 chaperone/DNA topoisomerase II/histidine kinase"/>
    <property type="match status" value="1"/>
</dbReference>
<dbReference type="InterPro" id="IPR036097">
    <property type="entry name" value="HisK_dim/P_sf"/>
</dbReference>
<dbReference type="InterPro" id="IPR016132">
    <property type="entry name" value="Phyto_chromo_attachment"/>
</dbReference>
<evidence type="ECO:0000256" key="3">
    <source>
        <dbReference type="ARBA" id="ARBA00012438"/>
    </source>
</evidence>
<dbReference type="Gene3D" id="1.10.287.130">
    <property type="match status" value="1"/>
</dbReference>
<dbReference type="InterPro" id="IPR005467">
    <property type="entry name" value="His_kinase_dom"/>
</dbReference>
<comment type="similarity">
    <text evidence="2">In the N-terminal section; belongs to the phytochrome family.</text>
</comment>
<accession>A0A928VR54</accession>
<dbReference type="SUPFAM" id="SSF47384">
    <property type="entry name" value="Homodimeric domain of signal transducing histidine kinase"/>
    <property type="match status" value="1"/>
</dbReference>
<dbReference type="InterPro" id="IPR036890">
    <property type="entry name" value="HATPase_C_sf"/>
</dbReference>
<dbReference type="PANTHER" id="PTHR43065:SF10">
    <property type="entry name" value="PEROXIDE STRESS-ACTIVATED HISTIDINE KINASE MAK3"/>
    <property type="match status" value="1"/>
</dbReference>
<dbReference type="SMART" id="SM00388">
    <property type="entry name" value="HisKA"/>
    <property type="match status" value="1"/>
</dbReference>
<comment type="catalytic activity">
    <reaction evidence="1">
        <text>ATP + protein L-histidine = ADP + protein N-phospho-L-histidine.</text>
        <dbReference type="EC" id="2.7.13.3"/>
    </reaction>
</comment>
<sequence>MDADEPSGDVSPQLQYQLQQQKALTKVITRIRSSLDFDTIFETSAVEVRALLQADRVAIFQFDPDQDWAGKFVAENQADGLDSALEQQVYDHCFSKRFLPLYQSGRASAIDNIYENGLQECHVKILARFQVKANLVTPIFKGTDLWGLLCIHQCTQPRHWQASEIEFASQLGEQLSVALQQSAYLQHMQAQALQLAHAVEREKTAERQQALANTIDLIRRSLDIPIIFQTATTELRRLLASERTVIYQFHPDWSGDFVAESVGTGWRYLVGKVPTIHDTYLQATQGGVYAEHQTSAVNDIYLAGHQPCHIELLESLEIRAYLIVPIFLGDRLWGLMAAYQHSAPRHWTKDDVTLMSQLSAQMGIALQQAELLEVTRAQTVELNQAFEEVQASQMQVIQNEKMASLGQLVAGVAHELNNPIGFIAGNLTHANGYVEDVMELLSLYQSTYPEATPEIQERVAEIDLSFLAVDLPKTLQSMKSGTERIRDLVVSLRNFSRLDEAAVKAVNLHDGIDSTLVILQHRLKAQTDRQPINLVKDYGDLPVIDCCAAQINQVFMNILGNAIDALEEALLRSDFGKEPTIGIQTRQMSDQVVRIELSNNGLPIPMLTQNRMFDPFFTTKPIGKGTGLGLSISYQIIVERHLGKLGCFTDAAERTVFWIELPISMTTETDEVVE</sequence>
<dbReference type="CDD" id="cd00082">
    <property type="entry name" value="HisKA"/>
    <property type="match status" value="1"/>
</dbReference>
<evidence type="ECO:0000313" key="13">
    <source>
        <dbReference type="Proteomes" id="UP000625316"/>
    </source>
</evidence>
<name>A0A928VR54_9CYAN</name>
<dbReference type="SUPFAM" id="SSF55781">
    <property type="entry name" value="GAF domain-like"/>
    <property type="match status" value="2"/>
</dbReference>
<feature type="domain" description="Phytochrome chromophore attachment site" evidence="10">
    <location>
        <begin position="36"/>
        <end position="174"/>
    </location>
</feature>
<keyword evidence="7 12" id="KW-0418">Kinase</keyword>
<evidence type="ECO:0000256" key="4">
    <source>
        <dbReference type="ARBA" id="ARBA00022553"/>
    </source>
</evidence>
<dbReference type="InterPro" id="IPR004358">
    <property type="entry name" value="Sig_transdc_His_kin-like_C"/>
</dbReference>
<protein>
    <recommendedName>
        <fullName evidence="3">histidine kinase</fullName>
        <ecNumber evidence="3">2.7.13.3</ecNumber>
    </recommendedName>
</protein>
<evidence type="ECO:0000256" key="6">
    <source>
        <dbReference type="ARBA" id="ARBA00022741"/>
    </source>
</evidence>
<comment type="caution">
    <text evidence="12">The sequence shown here is derived from an EMBL/GenBank/DDBJ whole genome shotgun (WGS) entry which is preliminary data.</text>
</comment>
<keyword evidence="8" id="KW-0067">ATP-binding</keyword>
<dbReference type="PANTHER" id="PTHR43065">
    <property type="entry name" value="SENSOR HISTIDINE KINASE"/>
    <property type="match status" value="1"/>
</dbReference>
<dbReference type="Pfam" id="PF02518">
    <property type="entry name" value="HATPase_c"/>
    <property type="match status" value="1"/>
</dbReference>